<feature type="compositionally biased region" description="Low complexity" evidence="1">
    <location>
        <begin position="133"/>
        <end position="166"/>
    </location>
</feature>
<name>A0A2T0RIP8_9ACTN</name>
<keyword evidence="3" id="KW-1185">Reference proteome</keyword>
<dbReference type="AlphaFoldDB" id="A0A2T0RIP8"/>
<feature type="compositionally biased region" description="Basic and acidic residues" evidence="1">
    <location>
        <begin position="46"/>
        <end position="73"/>
    </location>
</feature>
<evidence type="ECO:0000256" key="1">
    <source>
        <dbReference type="SAM" id="MobiDB-lite"/>
    </source>
</evidence>
<evidence type="ECO:0000313" key="2">
    <source>
        <dbReference type="EMBL" id="PRY21063.1"/>
    </source>
</evidence>
<organism evidence="2 3">
    <name type="scientific">Pseudosporangium ferrugineum</name>
    <dbReference type="NCBI Taxonomy" id="439699"/>
    <lineage>
        <taxon>Bacteria</taxon>
        <taxon>Bacillati</taxon>
        <taxon>Actinomycetota</taxon>
        <taxon>Actinomycetes</taxon>
        <taxon>Micromonosporales</taxon>
        <taxon>Micromonosporaceae</taxon>
        <taxon>Pseudosporangium</taxon>
    </lineage>
</organism>
<comment type="caution">
    <text evidence="2">The sequence shown here is derived from an EMBL/GenBank/DDBJ whole genome shotgun (WGS) entry which is preliminary data.</text>
</comment>
<dbReference type="Proteomes" id="UP000239209">
    <property type="component" value="Unassembled WGS sequence"/>
</dbReference>
<feature type="compositionally biased region" description="Low complexity" evidence="1">
    <location>
        <begin position="100"/>
        <end position="117"/>
    </location>
</feature>
<dbReference type="OrthoDB" id="123178at2"/>
<accession>A0A2T0RIP8</accession>
<feature type="compositionally biased region" description="Basic and acidic residues" evidence="1">
    <location>
        <begin position="7"/>
        <end position="25"/>
    </location>
</feature>
<sequence length="311" mass="32887">MRFFSNDARESADDEGAADRPERVQSEPVAVPGQRPPSPWSDAPADDTHDRVEQDTRDRVEQVEEDRADRADETAVVPRHADGDDDPDRTRFHEPAPQPTAFGASTVGGAVAASAMANPADDKWKATDRDSDAASGAADDDSVAPGDGVVESPSEANTTTYASSNATDDDVVDVPLDDDGTFEDPKVPDATPEVTDAAPEVAAADTTPEVAAVAAPAATPAAKPPAEPDAFFAADDAKALQERWRDVQLRFVDSPKEATTEAAALVDEAVEKLTAGLRSRKDGLGGDSDDTETLRVQLRGYRDILNRILGL</sequence>
<proteinExistence type="predicted"/>
<feature type="compositionally biased region" description="Basic and acidic residues" evidence="1">
    <location>
        <begin position="120"/>
        <end position="132"/>
    </location>
</feature>
<feature type="region of interest" description="Disordered" evidence="1">
    <location>
        <begin position="1"/>
        <end position="206"/>
    </location>
</feature>
<dbReference type="RefSeq" id="WP_106130376.1">
    <property type="nucleotide sequence ID" value="NZ_PVZG01000021.1"/>
</dbReference>
<reference evidence="2 3" key="1">
    <citation type="submission" date="2018-03" db="EMBL/GenBank/DDBJ databases">
        <title>Genomic Encyclopedia of Archaeal and Bacterial Type Strains, Phase II (KMG-II): from individual species to whole genera.</title>
        <authorList>
            <person name="Goeker M."/>
        </authorList>
    </citation>
    <scope>NUCLEOTIDE SEQUENCE [LARGE SCALE GENOMIC DNA]</scope>
    <source>
        <strain evidence="2 3">DSM 45348</strain>
    </source>
</reference>
<evidence type="ECO:0000313" key="3">
    <source>
        <dbReference type="Proteomes" id="UP000239209"/>
    </source>
</evidence>
<feature type="compositionally biased region" description="Acidic residues" evidence="1">
    <location>
        <begin position="167"/>
        <end position="182"/>
    </location>
</feature>
<dbReference type="EMBL" id="PVZG01000021">
    <property type="protein sequence ID" value="PRY21063.1"/>
    <property type="molecule type" value="Genomic_DNA"/>
</dbReference>
<protein>
    <submittedName>
        <fullName evidence="2">Uncharacterized protein</fullName>
    </submittedName>
</protein>
<gene>
    <name evidence="2" type="ORF">CLV70_12165</name>
</gene>